<gene>
    <name evidence="9" type="ORF">OL497_21050</name>
</gene>
<evidence type="ECO:0000256" key="5">
    <source>
        <dbReference type="ARBA" id="ARBA00023136"/>
    </source>
</evidence>
<protein>
    <submittedName>
        <fullName evidence="9">SusC/RagA family TonB-linked outer membrane protein</fullName>
    </submittedName>
</protein>
<evidence type="ECO:0000256" key="7">
    <source>
        <dbReference type="PROSITE-ProRule" id="PRU01360"/>
    </source>
</evidence>
<feature type="domain" description="TonB-dependent receptor plug" evidence="8">
    <location>
        <begin position="215"/>
        <end position="338"/>
    </location>
</feature>
<dbReference type="Proteomes" id="UP001207742">
    <property type="component" value="Unassembled WGS sequence"/>
</dbReference>
<comment type="similarity">
    <text evidence="7">Belongs to the TonB-dependent receptor family.</text>
</comment>
<dbReference type="Gene3D" id="2.170.130.10">
    <property type="entry name" value="TonB-dependent receptor, plug domain"/>
    <property type="match status" value="1"/>
</dbReference>
<proteinExistence type="inferred from homology"/>
<sequence length="1117" mass="120584">MKCTSLPFYRMIKRWTLTMLLLALLMPGLSAKASQVIRIGFNDVKLIQTLERIEAVTPFKFIYNREDIDANKRVNIREQDWTINELLEEVSNQASLSFKIVDGIIAVAPKGHAGAATAARSFAEVKGRVTDKSGMGLPGASVKVKGGTTGAATNGTGHFTIQAAPTDVLVISYTGYLSQEVVAGNGGPLNIVLEEDTRALSEVVVTALGIRKEKKALGYSVTEVKGSELTQAREVNIANSLVGKVAGVNVNSVSGGPGAATNVTIRGISSLSGSNQPLYVINGVPMSNESVPITSRWSNVSDQGDGIGNINPDDIESMSVLKGAAASALYGSRAKAGVILITTKSGKGKGTVEFNSNFVLDKIINLTDFQYEYGNGSNGAKPANRTAAFNTGNASWGAKLDGSNAIQFDGVERPYVAQKNNLKNFYNGANTFTNTISFSKGLDNNGGIRFSASDMNNRAVTPSATLKRQTFSLNVNYNVTKRLAVDARANYIIEKANNRPILNDGAGNSNFQVMFLPTSVNVNDLKPGFRPDGRELQFVDNIYATNPWFAAEKFINNTNRNRFIGSGSLRYTFDNGLYLQGRAGLDAYNNRNTFVVPSGTAYLGPLVNANVTEASILFSEINIDGLAGMPIKVNKDLTITPQVGANLRKVSNETSTIGGTTLNMPFAYDVSNIKSQSTSYSLIRQEVQSVYGTLEIAYKGLLYLNASARNDWFSTLAPSNKLDVFYPAVSGSFIFSELAHPSWLSFGKLRAGYAVVGAATDPYLTMLNYGVGLQNGASAFISNIGGKTLGRVINTSIPSGALRPSKASEIEVGAELRFLNNRIGVDVTWYNKTSKDEIVQAPASVTSGYSNVILNIGKLRNTGVELLLTGTPYQTKNFTWTTSLNGSMNNNTVLELAAGQSSLLVAESRVDNVSIANMIGLPVNQIIATDYKRDESGKVLVDANGAPLKGESKNYGSGYHKWTGGWNNEFSYKRFNFSFLIDGKFGGKVFAATDYYAYGFGLHKATLEGRDKKYGSANAEPQTYYTKMRENVTSLFVQDASFIKLRQVTLGYTFPSRWFNNVIQSATLSLVGRNLLILMKKTDNIDPESAYSNVAQGLELGGVPPTRSYGFNLNVKF</sequence>
<keyword evidence="6 7" id="KW-0998">Cell outer membrane</keyword>
<keyword evidence="4 7" id="KW-0812">Transmembrane</keyword>
<dbReference type="RefSeq" id="WP_264733218.1">
    <property type="nucleotide sequence ID" value="NZ_JAPDNR010000001.1"/>
</dbReference>
<evidence type="ECO:0000256" key="1">
    <source>
        <dbReference type="ARBA" id="ARBA00004571"/>
    </source>
</evidence>
<evidence type="ECO:0000256" key="6">
    <source>
        <dbReference type="ARBA" id="ARBA00023237"/>
    </source>
</evidence>
<dbReference type="Pfam" id="PF13715">
    <property type="entry name" value="CarbopepD_reg_2"/>
    <property type="match status" value="1"/>
</dbReference>
<keyword evidence="3 7" id="KW-1134">Transmembrane beta strand</keyword>
<evidence type="ECO:0000256" key="3">
    <source>
        <dbReference type="ARBA" id="ARBA00022452"/>
    </source>
</evidence>
<evidence type="ECO:0000256" key="4">
    <source>
        <dbReference type="ARBA" id="ARBA00022692"/>
    </source>
</evidence>
<keyword evidence="5 7" id="KW-0472">Membrane</keyword>
<dbReference type="InterPro" id="IPR037066">
    <property type="entry name" value="Plug_dom_sf"/>
</dbReference>
<dbReference type="NCBIfam" id="TIGR04057">
    <property type="entry name" value="SusC_RagA_signa"/>
    <property type="match status" value="1"/>
</dbReference>
<dbReference type="Pfam" id="PF07715">
    <property type="entry name" value="Plug"/>
    <property type="match status" value="1"/>
</dbReference>
<dbReference type="InterPro" id="IPR036942">
    <property type="entry name" value="Beta-barrel_TonB_sf"/>
</dbReference>
<evidence type="ECO:0000256" key="2">
    <source>
        <dbReference type="ARBA" id="ARBA00022448"/>
    </source>
</evidence>
<dbReference type="InterPro" id="IPR012910">
    <property type="entry name" value="Plug_dom"/>
</dbReference>
<dbReference type="PROSITE" id="PS52016">
    <property type="entry name" value="TONB_DEPENDENT_REC_3"/>
    <property type="match status" value="1"/>
</dbReference>
<dbReference type="NCBIfam" id="TIGR04056">
    <property type="entry name" value="OMP_RagA_SusC"/>
    <property type="match status" value="1"/>
</dbReference>
<dbReference type="SUPFAM" id="SSF49464">
    <property type="entry name" value="Carboxypeptidase regulatory domain-like"/>
    <property type="match status" value="1"/>
</dbReference>
<dbReference type="Gene3D" id="2.60.40.1120">
    <property type="entry name" value="Carboxypeptidase-like, regulatory domain"/>
    <property type="match status" value="1"/>
</dbReference>
<dbReference type="Gene3D" id="2.40.170.20">
    <property type="entry name" value="TonB-dependent receptor, beta-barrel domain"/>
    <property type="match status" value="1"/>
</dbReference>
<comment type="subcellular location">
    <subcellularLocation>
        <location evidence="1 7">Cell outer membrane</location>
        <topology evidence="1 7">Multi-pass membrane protein</topology>
    </subcellularLocation>
</comment>
<organism evidence="9 10">
    <name type="scientific">Chitinophaga nivalis</name>
    <dbReference type="NCBI Taxonomy" id="2991709"/>
    <lineage>
        <taxon>Bacteria</taxon>
        <taxon>Pseudomonadati</taxon>
        <taxon>Bacteroidota</taxon>
        <taxon>Chitinophagia</taxon>
        <taxon>Chitinophagales</taxon>
        <taxon>Chitinophagaceae</taxon>
        <taxon>Chitinophaga</taxon>
    </lineage>
</organism>
<reference evidence="9 10" key="1">
    <citation type="submission" date="2022-10" db="EMBL/GenBank/DDBJ databases">
        <title>Chitinophaga nivalis PC15 sp. nov., isolated from Pyeongchang county, South Korea.</title>
        <authorList>
            <person name="Trinh H.N."/>
        </authorList>
    </citation>
    <scope>NUCLEOTIDE SEQUENCE [LARGE SCALE GENOMIC DNA]</scope>
    <source>
        <strain evidence="9 10">PC14</strain>
    </source>
</reference>
<keyword evidence="2 7" id="KW-0813">Transport</keyword>
<dbReference type="EMBL" id="JAPDNS010000002">
    <property type="protein sequence ID" value="MCW3486402.1"/>
    <property type="molecule type" value="Genomic_DNA"/>
</dbReference>
<dbReference type="InterPro" id="IPR023996">
    <property type="entry name" value="TonB-dep_OMP_SusC/RagA"/>
</dbReference>
<accession>A0ABT3IQZ2</accession>
<evidence type="ECO:0000313" key="10">
    <source>
        <dbReference type="Proteomes" id="UP001207742"/>
    </source>
</evidence>
<name>A0ABT3IQZ2_9BACT</name>
<comment type="caution">
    <text evidence="9">The sequence shown here is derived from an EMBL/GenBank/DDBJ whole genome shotgun (WGS) entry which is preliminary data.</text>
</comment>
<evidence type="ECO:0000259" key="8">
    <source>
        <dbReference type="Pfam" id="PF07715"/>
    </source>
</evidence>
<dbReference type="InterPro" id="IPR039426">
    <property type="entry name" value="TonB-dep_rcpt-like"/>
</dbReference>
<evidence type="ECO:0000313" key="9">
    <source>
        <dbReference type="EMBL" id="MCW3486402.1"/>
    </source>
</evidence>
<dbReference type="SUPFAM" id="SSF56935">
    <property type="entry name" value="Porins"/>
    <property type="match status" value="1"/>
</dbReference>
<keyword evidence="10" id="KW-1185">Reference proteome</keyword>
<dbReference type="InterPro" id="IPR008969">
    <property type="entry name" value="CarboxyPept-like_regulatory"/>
</dbReference>
<dbReference type="InterPro" id="IPR023997">
    <property type="entry name" value="TonB-dep_OMP_SusC/RagA_CS"/>
</dbReference>